<dbReference type="EMBL" id="JACEIK010008062">
    <property type="protein sequence ID" value="MCE3050988.1"/>
    <property type="molecule type" value="Genomic_DNA"/>
</dbReference>
<comment type="caution">
    <text evidence="1">The sequence shown here is derived from an EMBL/GenBank/DDBJ whole genome shotgun (WGS) entry which is preliminary data.</text>
</comment>
<organism evidence="1 2">
    <name type="scientific">Datura stramonium</name>
    <name type="common">Jimsonweed</name>
    <name type="synonym">Common thornapple</name>
    <dbReference type="NCBI Taxonomy" id="4076"/>
    <lineage>
        <taxon>Eukaryota</taxon>
        <taxon>Viridiplantae</taxon>
        <taxon>Streptophyta</taxon>
        <taxon>Embryophyta</taxon>
        <taxon>Tracheophyta</taxon>
        <taxon>Spermatophyta</taxon>
        <taxon>Magnoliopsida</taxon>
        <taxon>eudicotyledons</taxon>
        <taxon>Gunneridae</taxon>
        <taxon>Pentapetalae</taxon>
        <taxon>asterids</taxon>
        <taxon>lamiids</taxon>
        <taxon>Solanales</taxon>
        <taxon>Solanaceae</taxon>
        <taxon>Solanoideae</taxon>
        <taxon>Datureae</taxon>
        <taxon>Datura</taxon>
    </lineage>
</organism>
<sequence length="147" mass="16500">MSTECSPRSYVQGFSPQPFHLPQEPANCCFECRDHFLLGPFRAGNGAEFEVDHFGIDVLLERTIVEFTFPYAQYPHCFRAKNAIFIFQQKSISESVSPLSKRAKLQSLEEDQARMGTPRGTAGALLEAITLLLPSPASIAFQYQKHT</sequence>
<reference evidence="1 2" key="1">
    <citation type="journal article" date="2021" name="BMC Genomics">
        <title>Datura genome reveals duplications of psychoactive alkaloid biosynthetic genes and high mutation rate following tissue culture.</title>
        <authorList>
            <person name="Rajewski A."/>
            <person name="Carter-House D."/>
            <person name="Stajich J."/>
            <person name="Litt A."/>
        </authorList>
    </citation>
    <scope>NUCLEOTIDE SEQUENCE [LARGE SCALE GENOMIC DNA]</scope>
    <source>
        <strain evidence="1">AR-01</strain>
    </source>
</reference>
<evidence type="ECO:0000313" key="2">
    <source>
        <dbReference type="Proteomes" id="UP000823775"/>
    </source>
</evidence>
<name>A0ABS8WNG9_DATST</name>
<accession>A0ABS8WNG9</accession>
<protein>
    <submittedName>
        <fullName evidence="1">Uncharacterized protein</fullName>
    </submittedName>
</protein>
<proteinExistence type="predicted"/>
<evidence type="ECO:0000313" key="1">
    <source>
        <dbReference type="EMBL" id="MCE3050988.1"/>
    </source>
</evidence>
<keyword evidence="2" id="KW-1185">Reference proteome</keyword>
<gene>
    <name evidence="1" type="ORF">HAX54_048655</name>
</gene>
<dbReference type="Proteomes" id="UP000823775">
    <property type="component" value="Unassembled WGS sequence"/>
</dbReference>